<feature type="domain" description="Beta-ketoacyl-[acyl-carrier-protein] synthase III N-terminal" evidence="4">
    <location>
        <begin position="111"/>
        <end position="188"/>
    </location>
</feature>
<dbReference type="eggNOG" id="COG0332">
    <property type="taxonomic scope" value="Bacteria"/>
</dbReference>
<dbReference type="CDD" id="cd00830">
    <property type="entry name" value="KAS_III"/>
    <property type="match status" value="1"/>
</dbReference>
<dbReference type="Proteomes" id="UP000030408">
    <property type="component" value="Unassembled WGS sequence"/>
</dbReference>
<keyword evidence="2 5" id="KW-0012">Acyltransferase</keyword>
<organism evidence="5 6">
    <name type="scientific">Ureibacillus sinduriensis BLB-1 = JCM 15800</name>
    <dbReference type="NCBI Taxonomy" id="1384057"/>
    <lineage>
        <taxon>Bacteria</taxon>
        <taxon>Bacillati</taxon>
        <taxon>Bacillota</taxon>
        <taxon>Bacilli</taxon>
        <taxon>Bacillales</taxon>
        <taxon>Caryophanaceae</taxon>
        <taxon>Ureibacillus</taxon>
    </lineage>
</organism>
<dbReference type="OrthoDB" id="9815506at2"/>
<keyword evidence="6" id="KW-1185">Reference proteome</keyword>
<dbReference type="NCBIfam" id="NF006829">
    <property type="entry name" value="PRK09352.1"/>
    <property type="match status" value="1"/>
</dbReference>
<dbReference type="SUPFAM" id="SSF53901">
    <property type="entry name" value="Thiolase-like"/>
    <property type="match status" value="1"/>
</dbReference>
<dbReference type="InterPro" id="IPR013751">
    <property type="entry name" value="ACP_syn_III_N"/>
</dbReference>
<dbReference type="InterPro" id="IPR013747">
    <property type="entry name" value="ACP_syn_III_C"/>
</dbReference>
<proteinExistence type="predicted"/>
<dbReference type="RefSeq" id="WP_036198838.1">
    <property type="nucleotide sequence ID" value="NZ_AVCY01000012.1"/>
</dbReference>
<feature type="domain" description="Beta-ketoacyl-[acyl-carrier-protein] synthase III C-terminal" evidence="3">
    <location>
        <begin position="243"/>
        <end position="332"/>
    </location>
</feature>
<dbReference type="AlphaFoldDB" id="A0A0A3HZE1"/>
<evidence type="ECO:0000256" key="2">
    <source>
        <dbReference type="ARBA" id="ARBA00023315"/>
    </source>
</evidence>
<dbReference type="GO" id="GO:0004315">
    <property type="term" value="F:3-oxoacyl-[acyl-carrier-protein] synthase activity"/>
    <property type="evidence" value="ECO:0007669"/>
    <property type="project" value="UniProtKB-EC"/>
</dbReference>
<dbReference type="Gene3D" id="3.40.47.10">
    <property type="match status" value="1"/>
</dbReference>
<evidence type="ECO:0000313" key="6">
    <source>
        <dbReference type="Proteomes" id="UP000030408"/>
    </source>
</evidence>
<gene>
    <name evidence="5" type="ORF">CD33_05650</name>
</gene>
<evidence type="ECO:0000259" key="3">
    <source>
        <dbReference type="Pfam" id="PF08541"/>
    </source>
</evidence>
<dbReference type="PANTHER" id="PTHR34069:SF2">
    <property type="entry name" value="BETA-KETOACYL-[ACYL-CARRIER-PROTEIN] SYNTHASE III"/>
    <property type="match status" value="1"/>
</dbReference>
<evidence type="ECO:0000256" key="1">
    <source>
        <dbReference type="ARBA" id="ARBA00022679"/>
    </source>
</evidence>
<evidence type="ECO:0000313" key="5">
    <source>
        <dbReference type="EMBL" id="KGR76645.1"/>
    </source>
</evidence>
<name>A0A0A3HZE1_9BACL</name>
<dbReference type="NCBIfam" id="NF005541">
    <property type="entry name" value="PRK07204.1"/>
    <property type="match status" value="1"/>
</dbReference>
<dbReference type="GO" id="GO:0044550">
    <property type="term" value="P:secondary metabolite biosynthetic process"/>
    <property type="evidence" value="ECO:0007669"/>
    <property type="project" value="TreeGrafter"/>
</dbReference>
<dbReference type="STRING" id="1384057.CD33_05650"/>
<comment type="caution">
    <text evidence="5">The sequence shown here is derived from an EMBL/GenBank/DDBJ whole genome shotgun (WGS) entry which is preliminary data.</text>
</comment>
<dbReference type="GO" id="GO:0006633">
    <property type="term" value="P:fatty acid biosynthetic process"/>
    <property type="evidence" value="ECO:0007669"/>
    <property type="project" value="InterPro"/>
</dbReference>
<dbReference type="PANTHER" id="PTHR34069">
    <property type="entry name" value="3-OXOACYL-[ACYL-CARRIER-PROTEIN] SYNTHASE 3"/>
    <property type="match status" value="1"/>
</dbReference>
<dbReference type="EC" id="2.3.1.41" evidence="5"/>
<protein>
    <submittedName>
        <fullName evidence="5">3-oxoacyl-ACP synthase</fullName>
        <ecNumber evidence="5">2.3.1.41</ecNumber>
    </submittedName>
</protein>
<keyword evidence="1 5" id="KW-0808">Transferase</keyword>
<reference evidence="5 6" key="1">
    <citation type="submission" date="2014-02" db="EMBL/GenBank/DDBJ databases">
        <title>Draft genome sequence of Lysinibacillus sinduriensis JCM 15800.</title>
        <authorList>
            <person name="Zhang F."/>
            <person name="Wang G."/>
            <person name="Zhang L."/>
        </authorList>
    </citation>
    <scope>NUCLEOTIDE SEQUENCE [LARGE SCALE GENOMIC DNA]</scope>
    <source>
        <strain evidence="5 6">JCM 15800</strain>
    </source>
</reference>
<dbReference type="Pfam" id="PF08545">
    <property type="entry name" value="ACP_syn_III"/>
    <property type="match status" value="1"/>
</dbReference>
<evidence type="ECO:0000259" key="4">
    <source>
        <dbReference type="Pfam" id="PF08545"/>
    </source>
</evidence>
<dbReference type="Pfam" id="PF08541">
    <property type="entry name" value="ACP_syn_III_C"/>
    <property type="match status" value="1"/>
</dbReference>
<accession>A0A0A3HZE1</accession>
<dbReference type="EMBL" id="JPVO01000044">
    <property type="protein sequence ID" value="KGR76645.1"/>
    <property type="molecule type" value="Genomic_DNA"/>
</dbReference>
<dbReference type="InterPro" id="IPR016039">
    <property type="entry name" value="Thiolase-like"/>
</dbReference>
<sequence length="332" mass="35711">MSQVRNVKIIGTGKYLPKRKVYAHELDELIGVKEGWVEQKSGVGIRSFVENETASVMAAHAATEAMKTAGIHKEEIDCIVSVSGTMEQPIPCNAALVQKQLGLGESSIPCFDINSTCLSFVTGFDTISYLIHSGRYTNVLLVSSEIASVGLNWKAKENAILFGDGAAAAILAKTPDNEPSKVLAGHMETFSEGAHYTEIRGGGTKVHPNNSSADETDFLFDMNGKSIFKLSSRKLGAFMEKLLAASNCTIDEIDLVVPHQASGMAMRILRKKLGIAEAKFMNIIHNHGNTIASSIPMALHEAIVQNKIERGNKIMLLGTSAGLSIGGVVFEY</sequence>